<keyword evidence="4" id="KW-1185">Reference proteome</keyword>
<reference evidence="3 4" key="1">
    <citation type="submission" date="2021-05" db="EMBL/GenBank/DDBJ databases">
        <title>Aequorivita echinoideorum JCM 30378 genome.</title>
        <authorList>
            <person name="Zhang H."/>
            <person name="Li C."/>
        </authorList>
    </citation>
    <scope>NUCLEOTIDE SEQUENCE [LARGE SCALE GENOMIC DNA]</scope>
    <source>
        <strain evidence="3 4">JCM30378</strain>
    </source>
</reference>
<evidence type="ECO:0000259" key="2">
    <source>
        <dbReference type="PROSITE" id="PS50206"/>
    </source>
</evidence>
<feature type="domain" description="Rhodanese" evidence="2">
    <location>
        <begin position="46"/>
        <end position="137"/>
    </location>
</feature>
<protein>
    <submittedName>
        <fullName evidence="3">Rhodanese-like domain-containing protein</fullName>
    </submittedName>
</protein>
<dbReference type="InterPro" id="IPR036873">
    <property type="entry name" value="Rhodanese-like_dom_sf"/>
</dbReference>
<name>A0ABS5S2K4_9FLAO</name>
<comment type="caution">
    <text evidence="3">The sequence shown here is derived from an EMBL/GenBank/DDBJ whole genome shotgun (WGS) entry which is preliminary data.</text>
</comment>
<dbReference type="Gene3D" id="3.40.250.10">
    <property type="entry name" value="Rhodanese-like domain"/>
    <property type="match status" value="1"/>
</dbReference>
<dbReference type="InterPro" id="IPR001763">
    <property type="entry name" value="Rhodanese-like_dom"/>
</dbReference>
<dbReference type="EMBL" id="JAHCTB010000002">
    <property type="protein sequence ID" value="MBT0607442.1"/>
    <property type="molecule type" value="Genomic_DNA"/>
</dbReference>
<evidence type="ECO:0000313" key="3">
    <source>
        <dbReference type="EMBL" id="MBT0607442.1"/>
    </source>
</evidence>
<feature type="signal peptide" evidence="1">
    <location>
        <begin position="1"/>
        <end position="17"/>
    </location>
</feature>
<dbReference type="PROSITE" id="PS50206">
    <property type="entry name" value="RHODANESE_3"/>
    <property type="match status" value="1"/>
</dbReference>
<dbReference type="SUPFAM" id="SSF52821">
    <property type="entry name" value="Rhodanese/Cell cycle control phosphatase"/>
    <property type="match status" value="1"/>
</dbReference>
<proteinExistence type="predicted"/>
<keyword evidence="1" id="KW-0732">Signal</keyword>
<organism evidence="3 4">
    <name type="scientific">Aequorivita echinoideorum</name>
    <dbReference type="NCBI Taxonomy" id="1549647"/>
    <lineage>
        <taxon>Bacteria</taxon>
        <taxon>Pseudomonadati</taxon>
        <taxon>Bacteroidota</taxon>
        <taxon>Flavobacteriia</taxon>
        <taxon>Flavobacteriales</taxon>
        <taxon>Flavobacteriaceae</taxon>
        <taxon>Aequorivita</taxon>
    </lineage>
</organism>
<dbReference type="SMART" id="SM00450">
    <property type="entry name" value="RHOD"/>
    <property type="match status" value="1"/>
</dbReference>
<accession>A0ABS5S2K4</accession>
<dbReference type="Proteomes" id="UP001297092">
    <property type="component" value="Unassembled WGS sequence"/>
</dbReference>
<sequence length="166" mass="19481">MKIIFALMMLFPFFGNAQKTLDELLQQYNTRSIPYISVEEARMLQMKNKSLFLDAREREEYDVSHIPNAEFVGYNTFSSEEISKKISDKSRPIIVYCSLGIRSEQIAEKMKKAGFTNIRNMYGGIFEWKNTEYPVEDHNGNKTENVHAFSKQWGKWLKKGIKIYDK</sequence>
<feature type="chain" id="PRO_5046622075" evidence="1">
    <location>
        <begin position="18"/>
        <end position="166"/>
    </location>
</feature>
<dbReference type="CDD" id="cd00158">
    <property type="entry name" value="RHOD"/>
    <property type="match status" value="1"/>
</dbReference>
<dbReference type="NCBIfam" id="NF045521">
    <property type="entry name" value="rhoda_near_glyco"/>
    <property type="match status" value="1"/>
</dbReference>
<evidence type="ECO:0000313" key="4">
    <source>
        <dbReference type="Proteomes" id="UP001297092"/>
    </source>
</evidence>
<dbReference type="InterPro" id="IPR044684">
    <property type="entry name" value="STR17/STR18/HARC1-like"/>
</dbReference>
<evidence type="ECO:0000256" key="1">
    <source>
        <dbReference type="SAM" id="SignalP"/>
    </source>
</evidence>
<gene>
    <name evidence="3" type="ORF">KIV10_04545</name>
</gene>
<dbReference type="PANTHER" id="PTHR44542">
    <property type="entry name" value="THIOSULFATE SULFURTRANSFERASE 18"/>
    <property type="match status" value="1"/>
</dbReference>
<dbReference type="RefSeq" id="WP_214112311.1">
    <property type="nucleotide sequence ID" value="NZ_JAHCTB010000002.1"/>
</dbReference>
<dbReference type="PANTHER" id="PTHR44542:SF14">
    <property type="entry name" value="PROTEIN HIGH ARSENIC CONTENT 1, MITOCHONDRIAL-RELATED"/>
    <property type="match status" value="1"/>
</dbReference>
<dbReference type="Pfam" id="PF00581">
    <property type="entry name" value="Rhodanese"/>
    <property type="match status" value="1"/>
</dbReference>